<sequence length="274" mass="28659">MADNHLVPPAAPAALLNRRLAVGRIDYILQSLDATGSVSVADMSATLGVSRETIRRDLKSLAEQGRLSLVHGGAAKRPQDDEPSLATREAANAMGKAVIGAAAARLVANGMVVLIDSGSTTLGLAASLANHTNLTVITNSLPIALLLCRSPGVKVIMLGGDIEPNDEAAFGVETMAALAHFRCDLVFLGVGGISPEGEFTDYSRLAAEQRHLMMKAGKEVYVLADHTKFEHGTPVRIAPVPHIAGVIVDAPPPAHMARVFAQNQWSVIVASGQS</sequence>
<dbReference type="InterPro" id="IPR001034">
    <property type="entry name" value="DeoR_HTH"/>
</dbReference>
<protein>
    <submittedName>
        <fullName evidence="6">DeoR/GlpR transcriptional regulator</fullName>
    </submittedName>
</protein>
<evidence type="ECO:0000256" key="1">
    <source>
        <dbReference type="ARBA" id="ARBA00022491"/>
    </source>
</evidence>
<keyword evidence="1" id="KW-0678">Repressor</keyword>
<dbReference type="InterPro" id="IPR050313">
    <property type="entry name" value="Carb_Metab_HTH_regulators"/>
</dbReference>
<dbReference type="SUPFAM" id="SSF46785">
    <property type="entry name" value="Winged helix' DNA-binding domain"/>
    <property type="match status" value="1"/>
</dbReference>
<proteinExistence type="predicted"/>
<dbReference type="Pfam" id="PF08220">
    <property type="entry name" value="HTH_DeoR"/>
    <property type="match status" value="1"/>
</dbReference>
<dbReference type="Gene3D" id="3.40.50.1360">
    <property type="match status" value="1"/>
</dbReference>
<dbReference type="Proteomes" id="UP000295727">
    <property type="component" value="Chromosome 4"/>
</dbReference>
<name>A0A4P7D2K7_9BURK</name>
<dbReference type="PANTHER" id="PTHR30363:SF4">
    <property type="entry name" value="GLYCEROL-3-PHOSPHATE REGULON REPRESSOR"/>
    <property type="match status" value="1"/>
</dbReference>
<evidence type="ECO:0000313" key="6">
    <source>
        <dbReference type="EMBL" id="QBR03021.1"/>
    </source>
</evidence>
<evidence type="ECO:0000256" key="2">
    <source>
        <dbReference type="ARBA" id="ARBA00023015"/>
    </source>
</evidence>
<dbReference type="Gene3D" id="1.10.10.10">
    <property type="entry name" value="Winged helix-like DNA-binding domain superfamily/Winged helix DNA-binding domain"/>
    <property type="match status" value="1"/>
</dbReference>
<evidence type="ECO:0000313" key="7">
    <source>
        <dbReference type="Proteomes" id="UP000295727"/>
    </source>
</evidence>
<dbReference type="KEGG" id="ppai:E1956_38195"/>
<dbReference type="PROSITE" id="PS00894">
    <property type="entry name" value="HTH_DEOR_1"/>
    <property type="match status" value="1"/>
</dbReference>
<accession>A0A4P7D2K7</accession>
<dbReference type="AlphaFoldDB" id="A0A4P7D2K7"/>
<dbReference type="SMART" id="SM01134">
    <property type="entry name" value="DeoRC"/>
    <property type="match status" value="1"/>
</dbReference>
<dbReference type="PROSITE" id="PS51000">
    <property type="entry name" value="HTH_DEOR_2"/>
    <property type="match status" value="1"/>
</dbReference>
<keyword evidence="7" id="KW-1185">Reference proteome</keyword>
<gene>
    <name evidence="6" type="ORF">E1956_38195</name>
</gene>
<dbReference type="EMBL" id="CP038151">
    <property type="protein sequence ID" value="QBR03021.1"/>
    <property type="molecule type" value="Genomic_DNA"/>
</dbReference>
<evidence type="ECO:0000256" key="3">
    <source>
        <dbReference type="ARBA" id="ARBA00023125"/>
    </source>
</evidence>
<dbReference type="PANTHER" id="PTHR30363">
    <property type="entry name" value="HTH-TYPE TRANSCRIPTIONAL REGULATOR SRLR-RELATED"/>
    <property type="match status" value="1"/>
</dbReference>
<dbReference type="InterPro" id="IPR036390">
    <property type="entry name" value="WH_DNA-bd_sf"/>
</dbReference>
<dbReference type="GO" id="GO:0003700">
    <property type="term" value="F:DNA-binding transcription factor activity"/>
    <property type="evidence" value="ECO:0007669"/>
    <property type="project" value="InterPro"/>
</dbReference>
<keyword evidence="2" id="KW-0805">Transcription regulation</keyword>
<dbReference type="InterPro" id="IPR014036">
    <property type="entry name" value="DeoR-like_C"/>
</dbReference>
<evidence type="ECO:0000256" key="4">
    <source>
        <dbReference type="ARBA" id="ARBA00023163"/>
    </source>
</evidence>
<reference evidence="6 7" key="1">
    <citation type="submission" date="2019-03" db="EMBL/GenBank/DDBJ databases">
        <title>Paraburkholderia sp. 7MH5, isolated from subtropical forest soil.</title>
        <authorList>
            <person name="Gao Z.-H."/>
            <person name="Qiu L.-H."/>
        </authorList>
    </citation>
    <scope>NUCLEOTIDE SEQUENCE [LARGE SCALE GENOMIC DNA]</scope>
    <source>
        <strain evidence="6 7">7MH5</strain>
    </source>
</reference>
<dbReference type="InterPro" id="IPR036388">
    <property type="entry name" value="WH-like_DNA-bd_sf"/>
</dbReference>
<dbReference type="RefSeq" id="WP_134758528.1">
    <property type="nucleotide sequence ID" value="NZ_CP038151.1"/>
</dbReference>
<dbReference type="OrthoDB" id="9814815at2"/>
<dbReference type="InterPro" id="IPR037171">
    <property type="entry name" value="NagB/RpiA_transferase-like"/>
</dbReference>
<dbReference type="InterPro" id="IPR018356">
    <property type="entry name" value="Tscrpt_reg_HTH_DeoR_CS"/>
</dbReference>
<dbReference type="SMART" id="SM00420">
    <property type="entry name" value="HTH_DEOR"/>
    <property type="match status" value="1"/>
</dbReference>
<dbReference type="Pfam" id="PF00455">
    <property type="entry name" value="DeoRC"/>
    <property type="match status" value="1"/>
</dbReference>
<evidence type="ECO:0000259" key="5">
    <source>
        <dbReference type="PROSITE" id="PS51000"/>
    </source>
</evidence>
<dbReference type="PRINTS" id="PR00037">
    <property type="entry name" value="HTHLACR"/>
</dbReference>
<organism evidence="6 7">
    <name type="scientific">Paraburkholderia pallida</name>
    <dbReference type="NCBI Taxonomy" id="2547399"/>
    <lineage>
        <taxon>Bacteria</taxon>
        <taxon>Pseudomonadati</taxon>
        <taxon>Pseudomonadota</taxon>
        <taxon>Betaproteobacteria</taxon>
        <taxon>Burkholderiales</taxon>
        <taxon>Burkholderiaceae</taxon>
        <taxon>Paraburkholderia</taxon>
    </lineage>
</organism>
<dbReference type="SUPFAM" id="SSF100950">
    <property type="entry name" value="NagB/RpiA/CoA transferase-like"/>
    <property type="match status" value="1"/>
</dbReference>
<dbReference type="GO" id="GO:0003677">
    <property type="term" value="F:DNA binding"/>
    <property type="evidence" value="ECO:0007669"/>
    <property type="project" value="UniProtKB-KW"/>
</dbReference>
<keyword evidence="3" id="KW-0238">DNA-binding</keyword>
<keyword evidence="4" id="KW-0804">Transcription</keyword>
<feature type="domain" description="HTH deoR-type" evidence="5">
    <location>
        <begin position="21"/>
        <end position="76"/>
    </location>
</feature>